<sequence length="44" mass="5021">MGRTEHRARAALPWSGHLRLAWEHSMHGSIPGTSNLEWKTKRAV</sequence>
<evidence type="ECO:0000313" key="2">
    <source>
        <dbReference type="Proteomes" id="UP001296993"/>
    </source>
</evidence>
<dbReference type="EMBL" id="JAGIOF010000001">
    <property type="protein sequence ID" value="MBP2386410.1"/>
    <property type="molecule type" value="Genomic_DNA"/>
</dbReference>
<proteinExistence type="predicted"/>
<comment type="caution">
    <text evidence="1">The sequence shown here is derived from an EMBL/GenBank/DDBJ whole genome shotgun (WGS) entry which is preliminary data.</text>
</comment>
<protein>
    <submittedName>
        <fullName evidence="1">Uncharacterized protein</fullName>
    </submittedName>
</protein>
<dbReference type="Proteomes" id="UP001296993">
    <property type="component" value="Unassembled WGS sequence"/>
</dbReference>
<reference evidence="1 2" key="1">
    <citation type="submission" date="2021-03" db="EMBL/GenBank/DDBJ databases">
        <title>Sequencing the genomes of 1000 actinobacteria strains.</title>
        <authorList>
            <person name="Klenk H.-P."/>
        </authorList>
    </citation>
    <scope>NUCLEOTIDE SEQUENCE [LARGE SCALE GENOMIC DNA]</scope>
    <source>
        <strain evidence="1 2">DSM 15797</strain>
    </source>
</reference>
<keyword evidence="2" id="KW-1185">Reference proteome</keyword>
<evidence type="ECO:0000313" key="1">
    <source>
        <dbReference type="EMBL" id="MBP2386410.1"/>
    </source>
</evidence>
<name>A0ABS4XD66_9MICC</name>
<organism evidence="1 2">
    <name type="scientific">Paeniglutamicibacter kerguelensis</name>
    <dbReference type="NCBI Taxonomy" id="254788"/>
    <lineage>
        <taxon>Bacteria</taxon>
        <taxon>Bacillati</taxon>
        <taxon>Actinomycetota</taxon>
        <taxon>Actinomycetes</taxon>
        <taxon>Micrococcales</taxon>
        <taxon>Micrococcaceae</taxon>
        <taxon>Paeniglutamicibacter</taxon>
    </lineage>
</organism>
<gene>
    <name evidence="1" type="ORF">JOF47_001921</name>
</gene>
<accession>A0ABS4XD66</accession>